<dbReference type="PRINTS" id="PR00111">
    <property type="entry name" value="ABHYDROLASE"/>
</dbReference>
<proteinExistence type="predicted"/>
<dbReference type="Gene3D" id="3.40.50.1820">
    <property type="entry name" value="alpha/beta hydrolase"/>
    <property type="match status" value="1"/>
</dbReference>
<keyword evidence="2" id="KW-0378">Hydrolase</keyword>
<gene>
    <name evidence="2" type="ORF">SAMN04488004_105174</name>
</gene>
<dbReference type="Proteomes" id="UP000199550">
    <property type="component" value="Unassembled WGS sequence"/>
</dbReference>
<dbReference type="InterPro" id="IPR029058">
    <property type="entry name" value="AB_hydrolase_fold"/>
</dbReference>
<protein>
    <submittedName>
        <fullName evidence="2">Lysophospholipase, alpha-beta hydrolase superfamily</fullName>
    </submittedName>
</protein>
<dbReference type="InterPro" id="IPR000073">
    <property type="entry name" value="AB_hydrolase_1"/>
</dbReference>
<accession>A0A1I4E059</accession>
<dbReference type="Pfam" id="PF00561">
    <property type="entry name" value="Abhydrolase_1"/>
    <property type="match status" value="1"/>
</dbReference>
<keyword evidence="3" id="KW-1185">Reference proteome</keyword>
<evidence type="ECO:0000313" key="3">
    <source>
        <dbReference type="Proteomes" id="UP000199550"/>
    </source>
</evidence>
<evidence type="ECO:0000259" key="1">
    <source>
        <dbReference type="Pfam" id="PF00561"/>
    </source>
</evidence>
<feature type="domain" description="AB hydrolase-1" evidence="1">
    <location>
        <begin position="58"/>
        <end position="281"/>
    </location>
</feature>
<evidence type="ECO:0000313" key="2">
    <source>
        <dbReference type="EMBL" id="SFK98380.1"/>
    </source>
</evidence>
<organism evidence="2 3">
    <name type="scientific">Loktanella salsilacus</name>
    <dbReference type="NCBI Taxonomy" id="195913"/>
    <lineage>
        <taxon>Bacteria</taxon>
        <taxon>Pseudomonadati</taxon>
        <taxon>Pseudomonadota</taxon>
        <taxon>Alphaproteobacteria</taxon>
        <taxon>Rhodobacterales</taxon>
        <taxon>Roseobacteraceae</taxon>
        <taxon>Loktanella</taxon>
    </lineage>
</organism>
<dbReference type="OrthoDB" id="7267294at2"/>
<dbReference type="InterPro" id="IPR050228">
    <property type="entry name" value="Carboxylesterase_BioH"/>
</dbReference>
<dbReference type="SUPFAM" id="SSF53474">
    <property type="entry name" value="alpha/beta-Hydrolases"/>
    <property type="match status" value="1"/>
</dbReference>
<dbReference type="STRING" id="195913.SAMN04488004_105174"/>
<dbReference type="GO" id="GO:0016787">
    <property type="term" value="F:hydrolase activity"/>
    <property type="evidence" value="ECO:0007669"/>
    <property type="project" value="UniProtKB-KW"/>
</dbReference>
<dbReference type="EMBL" id="FOTF01000005">
    <property type="protein sequence ID" value="SFK98380.1"/>
    <property type="molecule type" value="Genomic_DNA"/>
</dbReference>
<name>A0A1I4E059_9RHOB</name>
<dbReference type="GeneID" id="97892099"/>
<reference evidence="2 3" key="1">
    <citation type="submission" date="2016-10" db="EMBL/GenBank/DDBJ databases">
        <authorList>
            <person name="de Groot N.N."/>
        </authorList>
    </citation>
    <scope>NUCLEOTIDE SEQUENCE [LARGE SCALE GENOMIC DNA]</scope>
    <source>
        <strain evidence="2 3">DSM 16199</strain>
    </source>
</reference>
<dbReference type="PANTHER" id="PTHR43194:SF2">
    <property type="entry name" value="PEROXISOMAL MEMBRANE PROTEIN LPX1"/>
    <property type="match status" value="1"/>
</dbReference>
<dbReference type="PANTHER" id="PTHR43194">
    <property type="entry name" value="HYDROLASE ALPHA/BETA FOLD FAMILY"/>
    <property type="match status" value="1"/>
</dbReference>
<dbReference type="RefSeq" id="WP_090187062.1">
    <property type="nucleotide sequence ID" value="NZ_CAXIDI010000001.1"/>
</dbReference>
<dbReference type="AlphaFoldDB" id="A0A1I4E059"/>
<sequence>MIAAFILGLLAVFAFLPIYYESKRQPASDAARKAAPGQMATLTQGETYIRWYGPVRGPVIVAVHGLTTPSQVYDALAEELGALGYRVLAYDLYGRGLSDAVRGPQDTAFFLRQLDDVLTDQNIGDDVTLMGYSMGGAIVSAFAAAQPHRVGRLVLLASAGLKINESSFWQIARRVPVLGDWLVGTFGANRVLADIAPGNPLEAMQRAQLNQRGYLAAVLSSRRHFLMESQEDALRTIGREDIPVTAIWGGQDQAIPLQALGLMAQWNRNTVQDVVPGAGHALPRSHAAEIVNILRQKD</sequence>